<dbReference type="AlphaFoldDB" id="A0A265ULQ4"/>
<keyword evidence="1" id="KW-1133">Transmembrane helix</keyword>
<dbReference type="EMBL" id="NGJN01000015">
    <property type="protein sequence ID" value="OZV66250.1"/>
    <property type="molecule type" value="Genomic_DNA"/>
</dbReference>
<sequence>MENKTGKYLKYAIGEIVLVVIGILIALSINNWNQERIIKQENQVILENLNKEFSENLIELDSSISNFNNVIEGLDQLLTVMRTQDSNLTESEFDQLLNKSFVTPNWSPSSFVLVELKNSGALSKLNNNNLKTLLFKWEREFDQMKLSNEAYGEYGGEYIEFITKNGSVRNLDALTEKTKHLQKSTIAKNDPDLLKNPEFENRADNFYFLTLSVRGQFQSLRVIMKDIIETSNAELNQ</sequence>
<feature type="transmembrane region" description="Helical" evidence="1">
    <location>
        <begin position="12"/>
        <end position="32"/>
    </location>
</feature>
<proteinExistence type="predicted"/>
<accession>A0A265ULQ4</accession>
<evidence type="ECO:0000256" key="1">
    <source>
        <dbReference type="SAM" id="Phobius"/>
    </source>
</evidence>
<protein>
    <submittedName>
        <fullName evidence="2">Uncharacterized protein</fullName>
    </submittedName>
</protein>
<dbReference type="RefSeq" id="WP_240507628.1">
    <property type="nucleotide sequence ID" value="NZ_NGJN01000015.1"/>
</dbReference>
<dbReference type="Proteomes" id="UP000216840">
    <property type="component" value="Unassembled WGS sequence"/>
</dbReference>
<dbReference type="InterPro" id="IPR045749">
    <property type="entry name" value="DUF6090"/>
</dbReference>
<name>A0A265ULQ4_9FLAO</name>
<keyword evidence="1" id="KW-0472">Membrane</keyword>
<evidence type="ECO:0000313" key="2">
    <source>
        <dbReference type="EMBL" id="OZV66250.1"/>
    </source>
</evidence>
<gene>
    <name evidence="2" type="ORF">CA834_14510</name>
</gene>
<dbReference type="Pfam" id="PF19578">
    <property type="entry name" value="DUF6090"/>
    <property type="match status" value="1"/>
</dbReference>
<evidence type="ECO:0000313" key="3">
    <source>
        <dbReference type="Proteomes" id="UP000216840"/>
    </source>
</evidence>
<keyword evidence="3" id="KW-1185">Reference proteome</keyword>
<keyword evidence="1" id="KW-0812">Transmembrane</keyword>
<comment type="caution">
    <text evidence="2">The sequence shown here is derived from an EMBL/GenBank/DDBJ whole genome shotgun (WGS) entry which is preliminary data.</text>
</comment>
<reference evidence="2 3" key="1">
    <citation type="submission" date="2017-05" db="EMBL/GenBank/DDBJ databases">
        <title>The draft genome sequence of Idiomarina salinarum WNB302.</title>
        <authorList>
            <person name="Sun Y."/>
            <person name="Chen B."/>
            <person name="Du Z."/>
        </authorList>
    </citation>
    <scope>NUCLEOTIDE SEQUENCE [LARGE SCALE GENOMIC DNA]</scope>
    <source>
        <strain evidence="2 3">WNB302</strain>
    </source>
</reference>
<organism evidence="2 3">
    <name type="scientific">Winogradskyella aurantia</name>
    <dbReference type="NCBI Taxonomy" id="1915063"/>
    <lineage>
        <taxon>Bacteria</taxon>
        <taxon>Pseudomonadati</taxon>
        <taxon>Bacteroidota</taxon>
        <taxon>Flavobacteriia</taxon>
        <taxon>Flavobacteriales</taxon>
        <taxon>Flavobacteriaceae</taxon>
        <taxon>Winogradskyella</taxon>
    </lineage>
</organism>